<dbReference type="InterPro" id="IPR006439">
    <property type="entry name" value="HAD-SF_hydro_IA"/>
</dbReference>
<dbReference type="InterPro" id="IPR041492">
    <property type="entry name" value="HAD_2"/>
</dbReference>
<dbReference type="InterPro" id="IPR051806">
    <property type="entry name" value="HAD-like_SPP"/>
</dbReference>
<dbReference type="Pfam" id="PF13419">
    <property type="entry name" value="HAD_2"/>
    <property type="match status" value="1"/>
</dbReference>
<reference evidence="2 3" key="1">
    <citation type="submission" date="2019-09" db="EMBL/GenBank/DDBJ databases">
        <authorList>
            <person name="Li Y."/>
        </authorList>
    </citation>
    <scope>NUCLEOTIDE SEQUENCE [LARGE SCALE GENOMIC DNA]</scope>
    <source>
        <strain evidence="2 3">L3-3HA</strain>
    </source>
</reference>
<dbReference type="PANTHER" id="PTHR43481">
    <property type="entry name" value="FRUCTOSE-1-PHOSPHATE PHOSPHATASE"/>
    <property type="match status" value="1"/>
</dbReference>
<dbReference type="InterPro" id="IPR023198">
    <property type="entry name" value="PGP-like_dom2"/>
</dbReference>
<name>A0A5J5FYR1_9GAMM</name>
<organism evidence="2 3">
    <name type="scientific">Affinibrenneria salicis</name>
    <dbReference type="NCBI Taxonomy" id="2590031"/>
    <lineage>
        <taxon>Bacteria</taxon>
        <taxon>Pseudomonadati</taxon>
        <taxon>Pseudomonadota</taxon>
        <taxon>Gammaproteobacteria</taxon>
        <taxon>Enterobacterales</taxon>
        <taxon>Pectobacteriaceae</taxon>
        <taxon>Affinibrenneria</taxon>
    </lineage>
</organism>
<dbReference type="Gene3D" id="3.40.50.1000">
    <property type="entry name" value="HAD superfamily/HAD-like"/>
    <property type="match status" value="1"/>
</dbReference>
<proteinExistence type="predicted"/>
<dbReference type="EMBL" id="VYKJ01000006">
    <property type="protein sequence ID" value="KAA8999360.1"/>
    <property type="molecule type" value="Genomic_DNA"/>
</dbReference>
<keyword evidence="1" id="KW-0479">Metal-binding</keyword>
<dbReference type="InterPro" id="IPR023214">
    <property type="entry name" value="HAD_sf"/>
</dbReference>
<dbReference type="SUPFAM" id="SSF56784">
    <property type="entry name" value="HAD-like"/>
    <property type="match status" value="1"/>
</dbReference>
<dbReference type="PANTHER" id="PTHR43481:SF4">
    <property type="entry name" value="GLYCEROL-1-PHOSPHATE PHOSPHOHYDROLASE 1-RELATED"/>
    <property type="match status" value="1"/>
</dbReference>
<dbReference type="Gene3D" id="1.10.150.240">
    <property type="entry name" value="Putative phosphatase, domain 2"/>
    <property type="match status" value="1"/>
</dbReference>
<dbReference type="OrthoDB" id="9800058at2"/>
<dbReference type="SFLD" id="SFLDG01129">
    <property type="entry name" value="C1.5:_HAD__Beta-PGM__Phosphata"/>
    <property type="match status" value="1"/>
</dbReference>
<protein>
    <submittedName>
        <fullName evidence="2">HAD family phosphatase</fullName>
    </submittedName>
</protein>
<gene>
    <name evidence="2" type="ORF">FJU30_13555</name>
</gene>
<dbReference type="InterPro" id="IPR036412">
    <property type="entry name" value="HAD-like_sf"/>
</dbReference>
<comment type="caution">
    <text evidence="2">The sequence shown here is derived from an EMBL/GenBank/DDBJ whole genome shotgun (WGS) entry which is preliminary data.</text>
</comment>
<evidence type="ECO:0000313" key="3">
    <source>
        <dbReference type="Proteomes" id="UP000335415"/>
    </source>
</evidence>
<dbReference type="GO" id="GO:0050308">
    <property type="term" value="F:sugar-phosphatase activity"/>
    <property type="evidence" value="ECO:0007669"/>
    <property type="project" value="TreeGrafter"/>
</dbReference>
<dbReference type="SFLD" id="SFLDS00003">
    <property type="entry name" value="Haloacid_Dehalogenase"/>
    <property type="match status" value="1"/>
</dbReference>
<accession>A0A5J5FYR1</accession>
<dbReference type="Proteomes" id="UP000335415">
    <property type="component" value="Unassembled WGS sequence"/>
</dbReference>
<keyword evidence="3" id="KW-1185">Reference proteome</keyword>
<dbReference type="GO" id="GO:0046872">
    <property type="term" value="F:metal ion binding"/>
    <property type="evidence" value="ECO:0007669"/>
    <property type="project" value="UniProtKB-KW"/>
</dbReference>
<dbReference type="CDD" id="cd07505">
    <property type="entry name" value="HAD_BPGM-like"/>
    <property type="match status" value="1"/>
</dbReference>
<sequence length="271" mass="29849">MTLSGAGSAERRSSEDMPVISAAAEGLSPFPRRPVVCEDRSCPMQKITTVLFDLDGVIVDSRAVIAAAWRQVAAQHAIAISDEQLEKYIIGAAVQYTLERIFHAFDADARRSIAQQQEQLEVAADYALLSGLLPFYRALYDRNVRMGMVTGSSGNKVRSILRQHPLAGFFCVVTGDDVAQGKPHPESYRKAMEFWRAEPQETLIFEDSDHGIMAARRAQAHCIAVGNFLSPARFAIGDFNDVFIADDGRIMLNSYDLDEDGMVDTGLYLPA</sequence>
<dbReference type="NCBIfam" id="TIGR01509">
    <property type="entry name" value="HAD-SF-IA-v3"/>
    <property type="match status" value="1"/>
</dbReference>
<dbReference type="AlphaFoldDB" id="A0A5J5FYR1"/>
<evidence type="ECO:0000313" key="2">
    <source>
        <dbReference type="EMBL" id="KAA8999360.1"/>
    </source>
</evidence>
<evidence type="ECO:0000256" key="1">
    <source>
        <dbReference type="ARBA" id="ARBA00022723"/>
    </source>
</evidence>